<keyword evidence="1 4" id="KW-0808">Transferase</keyword>
<dbReference type="EC" id="2.3.1.-" evidence="4"/>
<sequence>MSGAEFRVSSLIPSADLSQVLGAGAFSAWEQSVFGRNDRGRADRSRLLREFETFCRDYPETILMATEAGRPLGWGAREHRDHVISDLWVFPEAQRRGVGATLLAAMEDAIANEGFGYVELETFTGNPGAVRFYERHGYSAVWRGVKFTASLNYELDKIRFRKPLTQAP</sequence>
<dbReference type="EMBL" id="JBHRYD010000013">
    <property type="protein sequence ID" value="MFC3705785.1"/>
    <property type="molecule type" value="Genomic_DNA"/>
</dbReference>
<keyword evidence="5" id="KW-1185">Reference proteome</keyword>
<evidence type="ECO:0000313" key="4">
    <source>
        <dbReference type="EMBL" id="MFC3705785.1"/>
    </source>
</evidence>
<dbReference type="GO" id="GO:0016746">
    <property type="term" value="F:acyltransferase activity"/>
    <property type="evidence" value="ECO:0007669"/>
    <property type="project" value="UniProtKB-KW"/>
</dbReference>
<evidence type="ECO:0000256" key="1">
    <source>
        <dbReference type="ARBA" id="ARBA00022679"/>
    </source>
</evidence>
<evidence type="ECO:0000313" key="5">
    <source>
        <dbReference type="Proteomes" id="UP001595613"/>
    </source>
</evidence>
<dbReference type="InterPro" id="IPR016181">
    <property type="entry name" value="Acyl_CoA_acyltransferase"/>
</dbReference>
<dbReference type="PROSITE" id="PS51186">
    <property type="entry name" value="GNAT"/>
    <property type="match status" value="1"/>
</dbReference>
<name>A0ABV7X4X3_9HYPH</name>
<comment type="caution">
    <text evidence="4">The sequence shown here is derived from an EMBL/GenBank/DDBJ whole genome shotgun (WGS) entry which is preliminary data.</text>
</comment>
<organism evidence="4 5">
    <name type="scientific">Devosia honganensis</name>
    <dbReference type="NCBI Taxonomy" id="1610527"/>
    <lineage>
        <taxon>Bacteria</taxon>
        <taxon>Pseudomonadati</taxon>
        <taxon>Pseudomonadota</taxon>
        <taxon>Alphaproteobacteria</taxon>
        <taxon>Hyphomicrobiales</taxon>
        <taxon>Devosiaceae</taxon>
        <taxon>Devosia</taxon>
    </lineage>
</organism>
<dbReference type="InterPro" id="IPR050832">
    <property type="entry name" value="Bact_Acetyltransf"/>
</dbReference>
<proteinExistence type="predicted"/>
<evidence type="ECO:0000259" key="3">
    <source>
        <dbReference type="PROSITE" id="PS51186"/>
    </source>
</evidence>
<evidence type="ECO:0000256" key="2">
    <source>
        <dbReference type="ARBA" id="ARBA00023315"/>
    </source>
</evidence>
<dbReference type="CDD" id="cd04301">
    <property type="entry name" value="NAT_SF"/>
    <property type="match status" value="1"/>
</dbReference>
<protein>
    <submittedName>
        <fullName evidence="4">GNAT family N-acetyltransferase</fullName>
        <ecNumber evidence="4">2.3.1.-</ecNumber>
    </submittedName>
</protein>
<dbReference type="Pfam" id="PF00583">
    <property type="entry name" value="Acetyltransf_1"/>
    <property type="match status" value="1"/>
</dbReference>
<dbReference type="RefSeq" id="WP_380097717.1">
    <property type="nucleotide sequence ID" value="NZ_JBHRYD010000013.1"/>
</dbReference>
<dbReference type="PANTHER" id="PTHR43877">
    <property type="entry name" value="AMINOALKYLPHOSPHONATE N-ACETYLTRANSFERASE-RELATED-RELATED"/>
    <property type="match status" value="1"/>
</dbReference>
<reference evidence="5" key="1">
    <citation type="journal article" date="2019" name="Int. J. Syst. Evol. Microbiol.">
        <title>The Global Catalogue of Microorganisms (GCM) 10K type strain sequencing project: providing services to taxonomists for standard genome sequencing and annotation.</title>
        <authorList>
            <consortium name="The Broad Institute Genomics Platform"/>
            <consortium name="The Broad Institute Genome Sequencing Center for Infectious Disease"/>
            <person name="Wu L."/>
            <person name="Ma J."/>
        </authorList>
    </citation>
    <scope>NUCLEOTIDE SEQUENCE [LARGE SCALE GENOMIC DNA]</scope>
    <source>
        <strain evidence="5">KCTC 42281</strain>
    </source>
</reference>
<feature type="domain" description="N-acetyltransferase" evidence="3">
    <location>
        <begin position="10"/>
        <end position="165"/>
    </location>
</feature>
<gene>
    <name evidence="4" type="ORF">ACFOOL_13580</name>
</gene>
<keyword evidence="2 4" id="KW-0012">Acyltransferase</keyword>
<dbReference type="Proteomes" id="UP001595613">
    <property type="component" value="Unassembled WGS sequence"/>
</dbReference>
<accession>A0ABV7X4X3</accession>
<dbReference type="SUPFAM" id="SSF55729">
    <property type="entry name" value="Acyl-CoA N-acyltransferases (Nat)"/>
    <property type="match status" value="1"/>
</dbReference>
<dbReference type="Gene3D" id="3.40.630.30">
    <property type="match status" value="1"/>
</dbReference>
<dbReference type="InterPro" id="IPR000182">
    <property type="entry name" value="GNAT_dom"/>
</dbReference>